<evidence type="ECO:0000313" key="2">
    <source>
        <dbReference type="EMBL" id="MBF6025796.1"/>
    </source>
</evidence>
<keyword evidence="1" id="KW-1133">Transmembrane helix</keyword>
<dbReference type="EMBL" id="JADLZT010000011">
    <property type="protein sequence ID" value="MBF6025796.1"/>
    <property type="molecule type" value="Genomic_DNA"/>
</dbReference>
<proteinExistence type="predicted"/>
<organism evidence="2 3">
    <name type="scientific">Lysobacter niastensis</name>
    <dbReference type="NCBI Taxonomy" id="380629"/>
    <lineage>
        <taxon>Bacteria</taxon>
        <taxon>Pseudomonadati</taxon>
        <taxon>Pseudomonadota</taxon>
        <taxon>Gammaproteobacteria</taxon>
        <taxon>Lysobacterales</taxon>
        <taxon>Lysobacteraceae</taxon>
        <taxon>Lysobacter</taxon>
    </lineage>
</organism>
<dbReference type="Proteomes" id="UP001429984">
    <property type="component" value="Unassembled WGS sequence"/>
</dbReference>
<sequence length="109" mass="11553">MNARQVMVVALLALSGLFIAWFGPQPSPLVSLVVFALPPLALAAAALHGRRAASFWAGVLALGWFSHGVMVAYTRAPERGFALGEIALALVIVFAASLPGLRARFARKR</sequence>
<dbReference type="InterPro" id="IPR018643">
    <property type="entry name" value="DUF2069_membrane"/>
</dbReference>
<keyword evidence="3" id="KW-1185">Reference proteome</keyword>
<evidence type="ECO:0000313" key="3">
    <source>
        <dbReference type="Proteomes" id="UP001429984"/>
    </source>
</evidence>
<evidence type="ECO:0000256" key="1">
    <source>
        <dbReference type="SAM" id="Phobius"/>
    </source>
</evidence>
<reference evidence="2 3" key="1">
    <citation type="submission" date="2020-11" db="EMBL/GenBank/DDBJ databases">
        <title>Draft Genome Sequence and Secondary Metabolite Biosynthetic Potential of the Lysobacter niastensis Type strain DSM 18481.</title>
        <authorList>
            <person name="Turrini P."/>
            <person name="Artuso I."/>
            <person name="Tescari M."/>
            <person name="Lugli G.A."/>
            <person name="Frangipani E."/>
            <person name="Ventura M."/>
            <person name="Visca P."/>
        </authorList>
    </citation>
    <scope>NUCLEOTIDE SEQUENCE [LARGE SCALE GENOMIC DNA]</scope>
    <source>
        <strain evidence="2 3">DSM 18481</strain>
    </source>
</reference>
<gene>
    <name evidence="2" type="ORF">IU514_17345</name>
</gene>
<keyword evidence="1" id="KW-0472">Membrane</keyword>
<name>A0ABS0B9W1_9GAMM</name>
<keyword evidence="1" id="KW-0812">Transmembrane</keyword>
<feature type="transmembrane region" description="Helical" evidence="1">
    <location>
        <begin position="29"/>
        <end position="47"/>
    </location>
</feature>
<feature type="transmembrane region" description="Helical" evidence="1">
    <location>
        <begin position="54"/>
        <end position="74"/>
    </location>
</feature>
<dbReference type="RefSeq" id="WP_194932401.1">
    <property type="nucleotide sequence ID" value="NZ_JADLZT010000011.1"/>
</dbReference>
<feature type="transmembrane region" description="Helical" evidence="1">
    <location>
        <begin position="80"/>
        <end position="101"/>
    </location>
</feature>
<protein>
    <submittedName>
        <fullName evidence="2">DUF2069 domain-containing protein</fullName>
    </submittedName>
</protein>
<accession>A0ABS0B9W1</accession>
<comment type="caution">
    <text evidence="2">The sequence shown here is derived from an EMBL/GenBank/DDBJ whole genome shotgun (WGS) entry which is preliminary data.</text>
</comment>
<feature type="transmembrane region" description="Helical" evidence="1">
    <location>
        <begin position="7"/>
        <end position="23"/>
    </location>
</feature>
<dbReference type="Pfam" id="PF09842">
    <property type="entry name" value="DUF2069"/>
    <property type="match status" value="1"/>
</dbReference>